<keyword evidence="2" id="KW-1003">Cell membrane</keyword>
<keyword evidence="4 6" id="KW-1133">Transmembrane helix</keyword>
<evidence type="ECO:0000256" key="2">
    <source>
        <dbReference type="ARBA" id="ARBA00022475"/>
    </source>
</evidence>
<feature type="transmembrane region" description="Helical" evidence="6">
    <location>
        <begin position="93"/>
        <end position="112"/>
    </location>
</feature>
<feature type="transmembrane region" description="Helical" evidence="6">
    <location>
        <begin position="290"/>
        <end position="310"/>
    </location>
</feature>
<feature type="transmembrane region" description="Helical" evidence="6">
    <location>
        <begin position="398"/>
        <end position="417"/>
    </location>
</feature>
<feature type="transmembrane region" description="Helical" evidence="6">
    <location>
        <begin position="367"/>
        <end position="386"/>
    </location>
</feature>
<dbReference type="InterPro" id="IPR050833">
    <property type="entry name" value="Poly_Biosynth_Transport"/>
</dbReference>
<feature type="transmembrane region" description="Helical" evidence="6">
    <location>
        <begin position="12"/>
        <end position="33"/>
    </location>
</feature>
<feature type="transmembrane region" description="Helical" evidence="6">
    <location>
        <begin position="486"/>
        <end position="509"/>
    </location>
</feature>
<reference evidence="7" key="1">
    <citation type="submission" date="2020-10" db="EMBL/GenBank/DDBJ databases">
        <authorList>
            <person name="Gilroy R."/>
        </authorList>
    </citation>
    <scope>NUCLEOTIDE SEQUENCE</scope>
    <source>
        <strain evidence="7">ChiHjej9B8-7071</strain>
    </source>
</reference>
<name>A0A9D1A902_9FIRM</name>
<evidence type="ECO:0000256" key="4">
    <source>
        <dbReference type="ARBA" id="ARBA00022989"/>
    </source>
</evidence>
<evidence type="ECO:0000256" key="3">
    <source>
        <dbReference type="ARBA" id="ARBA00022692"/>
    </source>
</evidence>
<organism evidence="7 8">
    <name type="scientific">Candidatus Avoscillospira stercoripullorum</name>
    <dbReference type="NCBI Taxonomy" id="2840709"/>
    <lineage>
        <taxon>Bacteria</taxon>
        <taxon>Bacillati</taxon>
        <taxon>Bacillota</taxon>
        <taxon>Clostridia</taxon>
        <taxon>Eubacteriales</taxon>
        <taxon>Oscillospiraceae</taxon>
        <taxon>Oscillospiraceae incertae sedis</taxon>
        <taxon>Candidatus Avoscillospira</taxon>
    </lineage>
</organism>
<feature type="transmembrane region" description="Helical" evidence="6">
    <location>
        <begin position="458"/>
        <end position="480"/>
    </location>
</feature>
<dbReference type="EMBL" id="DVGD01000207">
    <property type="protein sequence ID" value="HIR10022.1"/>
    <property type="molecule type" value="Genomic_DNA"/>
</dbReference>
<dbReference type="PANTHER" id="PTHR30250:SF21">
    <property type="entry name" value="LIPID II FLIPPASE MURJ"/>
    <property type="match status" value="1"/>
</dbReference>
<feature type="transmembrane region" description="Helical" evidence="6">
    <location>
        <begin position="190"/>
        <end position="211"/>
    </location>
</feature>
<keyword evidence="5 6" id="KW-0472">Membrane</keyword>
<evidence type="ECO:0000256" key="1">
    <source>
        <dbReference type="ARBA" id="ARBA00004651"/>
    </source>
</evidence>
<dbReference type="PANTHER" id="PTHR30250">
    <property type="entry name" value="PST FAMILY PREDICTED COLANIC ACID TRANSPORTER"/>
    <property type="match status" value="1"/>
</dbReference>
<reference evidence="7" key="2">
    <citation type="journal article" date="2021" name="PeerJ">
        <title>Extensive microbial diversity within the chicken gut microbiome revealed by metagenomics and culture.</title>
        <authorList>
            <person name="Gilroy R."/>
            <person name="Ravi A."/>
            <person name="Getino M."/>
            <person name="Pursley I."/>
            <person name="Horton D.L."/>
            <person name="Alikhan N.F."/>
            <person name="Baker D."/>
            <person name="Gharbi K."/>
            <person name="Hall N."/>
            <person name="Watson M."/>
            <person name="Adriaenssens E.M."/>
            <person name="Foster-Nyarko E."/>
            <person name="Jarju S."/>
            <person name="Secka A."/>
            <person name="Antonio M."/>
            <person name="Oren A."/>
            <person name="Chaudhuri R.R."/>
            <person name="La Ragione R."/>
            <person name="Hildebrand F."/>
            <person name="Pallen M.J."/>
        </authorList>
    </citation>
    <scope>NUCLEOTIDE SEQUENCE</scope>
    <source>
        <strain evidence="7">ChiHjej9B8-7071</strain>
    </source>
</reference>
<dbReference type="InterPro" id="IPR024923">
    <property type="entry name" value="PG_synth_SpoVB"/>
</dbReference>
<feature type="transmembrane region" description="Helical" evidence="6">
    <location>
        <begin position="423"/>
        <end position="446"/>
    </location>
</feature>
<evidence type="ECO:0000256" key="5">
    <source>
        <dbReference type="ARBA" id="ARBA00023136"/>
    </source>
</evidence>
<keyword evidence="3 6" id="KW-0812">Transmembrane</keyword>
<dbReference type="PIRSF" id="PIRSF038958">
    <property type="entry name" value="PG_synth_SpoVB"/>
    <property type="match status" value="1"/>
</dbReference>
<gene>
    <name evidence="7" type="ORF">IAA70_06440</name>
</gene>
<dbReference type="CDD" id="cd13124">
    <property type="entry name" value="MATE_SpoVB_like"/>
    <property type="match status" value="1"/>
</dbReference>
<evidence type="ECO:0000313" key="8">
    <source>
        <dbReference type="Proteomes" id="UP000824258"/>
    </source>
</evidence>
<accession>A0A9D1A902</accession>
<dbReference type="Pfam" id="PF01943">
    <property type="entry name" value="Polysacc_synt"/>
    <property type="match status" value="1"/>
</dbReference>
<evidence type="ECO:0000256" key="6">
    <source>
        <dbReference type="SAM" id="Phobius"/>
    </source>
</evidence>
<dbReference type="GO" id="GO:0005886">
    <property type="term" value="C:plasma membrane"/>
    <property type="evidence" value="ECO:0007669"/>
    <property type="project" value="UniProtKB-SubCell"/>
</dbReference>
<comment type="subcellular location">
    <subcellularLocation>
        <location evidence="1">Cell membrane</location>
        <topology evidence="1">Multi-pass membrane protein</topology>
    </subcellularLocation>
</comment>
<proteinExistence type="predicted"/>
<feature type="transmembrane region" description="Helical" evidence="6">
    <location>
        <begin position="237"/>
        <end position="257"/>
    </location>
</feature>
<comment type="caution">
    <text evidence="7">The sequence shown here is derived from an EMBL/GenBank/DDBJ whole genome shotgun (WGS) entry which is preliminary data.</text>
</comment>
<feature type="transmembrane region" description="Helical" evidence="6">
    <location>
        <begin position="53"/>
        <end position="72"/>
    </location>
</feature>
<dbReference type="InterPro" id="IPR002797">
    <property type="entry name" value="Polysacc_synth"/>
</dbReference>
<dbReference type="AlphaFoldDB" id="A0A9D1A902"/>
<sequence>MKERKSTGTASFLQGAAMLSAATIIVKIIGAIYKIPLLGVIGEDGYGYFNTAYDIYSVLLMISTTGLPVAMSRMISEAQALNQPSQIQKIFSVSLKVFLCIGIVGSLGMLLFCRQLSVLQTTFDTSWAAIAVLAPSVFFICIISAFRGFFQGQSNMAPTSISQVFEALCKLFIGMACALLVMKVTGDPTLGAGGAILGVTVGCVVSALYLWRCYRKASRDLPSGGAVKSTRATVRQLLLIAVPITLGAAGLQIINMVDTMVYMRRLTGVLHFTQEYTEDIKGVYNFCQTIFNLPCAIITTITISIIPAITRHLALNNAPEARRAETSAMRLTGLIAMPCAFGLMSLAEPIMILLGRSGQYLDLYGTIMLYLGATVIFNSIVLVSNAMMQAHGDVTTPVINLIIGGVVKVIANFFLVANPDLHIAGAAIGTLICYAVITVLNVIAIVRRRIFDPGCLNALFKPLLAGLLMGAVTCMAYGFLASALGSAKLACLAAMAVAVVVYAILVYALRIITYDDCMLLPGGEKLAKILHAEKK</sequence>
<feature type="transmembrane region" description="Helical" evidence="6">
    <location>
        <begin position="331"/>
        <end position="355"/>
    </location>
</feature>
<feature type="transmembrane region" description="Helical" evidence="6">
    <location>
        <begin position="167"/>
        <end position="184"/>
    </location>
</feature>
<feature type="transmembrane region" description="Helical" evidence="6">
    <location>
        <begin position="127"/>
        <end position="146"/>
    </location>
</feature>
<dbReference type="Proteomes" id="UP000824258">
    <property type="component" value="Unassembled WGS sequence"/>
</dbReference>
<evidence type="ECO:0000313" key="7">
    <source>
        <dbReference type="EMBL" id="HIR10022.1"/>
    </source>
</evidence>
<protein>
    <submittedName>
        <fullName evidence="7">Polysaccharide biosynthesis protein</fullName>
    </submittedName>
</protein>